<gene>
    <name evidence="3" type="ORF">HQN87_02705</name>
</gene>
<organism evidence="3 4">
    <name type="scientific">Paenibacillus tritici</name>
    <dbReference type="NCBI Taxonomy" id="1873425"/>
    <lineage>
        <taxon>Bacteria</taxon>
        <taxon>Bacillati</taxon>
        <taxon>Bacillota</taxon>
        <taxon>Bacilli</taxon>
        <taxon>Bacillales</taxon>
        <taxon>Paenibacillaceae</taxon>
        <taxon>Paenibacillus</taxon>
    </lineage>
</organism>
<sequence>MKIRPIERTDNAAMEGVIRECLIEFGGNREGLAWADDSLHDLYSYYNSAANRASWIVEVDGYVLGGCGIAAFDEQEQICELQKMYLSSAIRGKGVAADLLDTALAFARRHYRKCYLETLLTMQAAGRFYAKHGFSLLDAPLGGSEHYACDAWYIRDL</sequence>
<evidence type="ECO:0000256" key="1">
    <source>
        <dbReference type="ARBA" id="ARBA00022679"/>
    </source>
</evidence>
<keyword evidence="1" id="KW-0808">Transferase</keyword>
<name>A0ABX2DHY6_9BACL</name>
<dbReference type="Gene3D" id="3.40.630.30">
    <property type="match status" value="1"/>
</dbReference>
<evidence type="ECO:0000313" key="3">
    <source>
        <dbReference type="EMBL" id="NQX44229.1"/>
    </source>
</evidence>
<evidence type="ECO:0000313" key="4">
    <source>
        <dbReference type="Proteomes" id="UP000711047"/>
    </source>
</evidence>
<feature type="domain" description="N-acetyltransferase" evidence="2">
    <location>
        <begin position="1"/>
        <end position="157"/>
    </location>
</feature>
<dbReference type="CDD" id="cd04301">
    <property type="entry name" value="NAT_SF"/>
    <property type="match status" value="1"/>
</dbReference>
<dbReference type="Pfam" id="PF00583">
    <property type="entry name" value="Acetyltransf_1"/>
    <property type="match status" value="1"/>
</dbReference>
<dbReference type="InterPro" id="IPR000182">
    <property type="entry name" value="GNAT_dom"/>
</dbReference>
<dbReference type="PANTHER" id="PTHR13947:SF37">
    <property type="entry name" value="LD18367P"/>
    <property type="match status" value="1"/>
</dbReference>
<dbReference type="Proteomes" id="UP000711047">
    <property type="component" value="Unassembled WGS sequence"/>
</dbReference>
<dbReference type="EMBL" id="JABMKX010000001">
    <property type="protein sequence ID" value="NQX44229.1"/>
    <property type="molecule type" value="Genomic_DNA"/>
</dbReference>
<dbReference type="InterPro" id="IPR016181">
    <property type="entry name" value="Acyl_CoA_acyltransferase"/>
</dbReference>
<reference evidence="3 4" key="1">
    <citation type="submission" date="2020-05" db="EMBL/GenBank/DDBJ databases">
        <title>Paenibacillus glebae, sp. nov., Paenibacillus humi sp. nov., Paenibacillus pedi sp. nov., Paenibacillus terrestris sp. nov. and Paenibacillus terricola sp. nov., isolated from a forest top soil sample.</title>
        <authorList>
            <person name="Qi S."/>
            <person name="Carlier A."/>
            <person name="Cnockaert M."/>
            <person name="Vandamme P."/>
        </authorList>
    </citation>
    <scope>NUCLEOTIDE SEQUENCE [LARGE SCALE GENOMIC DNA]</scope>
    <source>
        <strain evidence="3 4">LMG 29502</strain>
    </source>
</reference>
<dbReference type="SUPFAM" id="SSF55729">
    <property type="entry name" value="Acyl-CoA N-acyltransferases (Nat)"/>
    <property type="match status" value="1"/>
</dbReference>
<comment type="caution">
    <text evidence="3">The sequence shown here is derived from an EMBL/GenBank/DDBJ whole genome shotgun (WGS) entry which is preliminary data.</text>
</comment>
<dbReference type="InterPro" id="IPR050769">
    <property type="entry name" value="NAT_camello-type"/>
</dbReference>
<keyword evidence="4" id="KW-1185">Reference proteome</keyword>
<dbReference type="PANTHER" id="PTHR13947">
    <property type="entry name" value="GNAT FAMILY N-ACETYLTRANSFERASE"/>
    <property type="match status" value="1"/>
</dbReference>
<protein>
    <submittedName>
        <fullName evidence="3">GNAT family N-acetyltransferase</fullName>
    </submittedName>
</protein>
<dbReference type="PROSITE" id="PS51186">
    <property type="entry name" value="GNAT"/>
    <property type="match status" value="1"/>
</dbReference>
<accession>A0ABX2DHY6</accession>
<proteinExistence type="predicted"/>
<evidence type="ECO:0000259" key="2">
    <source>
        <dbReference type="PROSITE" id="PS51186"/>
    </source>
</evidence>